<dbReference type="GeneID" id="129926988"/>
<dbReference type="Proteomes" id="UP001165740">
    <property type="component" value="Chromosome 6"/>
</dbReference>
<reference evidence="2" key="1">
    <citation type="submission" date="2025-08" db="UniProtKB">
        <authorList>
            <consortium name="RefSeq"/>
        </authorList>
    </citation>
    <scope>IDENTIFICATION</scope>
</reference>
<dbReference type="AlphaFoldDB" id="A0A9W3ARX0"/>
<evidence type="ECO:0000313" key="2">
    <source>
        <dbReference type="RefSeq" id="XP_055889961.1"/>
    </source>
</evidence>
<protein>
    <submittedName>
        <fullName evidence="2">Uncharacterized protein LOC129926988 isoform X2</fullName>
    </submittedName>
</protein>
<organism evidence="1 2">
    <name type="scientific">Biomphalaria glabrata</name>
    <name type="common">Bloodfluke planorb</name>
    <name type="synonym">Freshwater snail</name>
    <dbReference type="NCBI Taxonomy" id="6526"/>
    <lineage>
        <taxon>Eukaryota</taxon>
        <taxon>Metazoa</taxon>
        <taxon>Spiralia</taxon>
        <taxon>Lophotrochozoa</taxon>
        <taxon>Mollusca</taxon>
        <taxon>Gastropoda</taxon>
        <taxon>Heterobranchia</taxon>
        <taxon>Euthyneura</taxon>
        <taxon>Panpulmonata</taxon>
        <taxon>Hygrophila</taxon>
        <taxon>Lymnaeoidea</taxon>
        <taxon>Planorbidae</taxon>
        <taxon>Biomphalaria</taxon>
    </lineage>
</organism>
<proteinExistence type="predicted"/>
<name>A0A9W3ARX0_BIOGL</name>
<evidence type="ECO:0000313" key="1">
    <source>
        <dbReference type="Proteomes" id="UP001165740"/>
    </source>
</evidence>
<keyword evidence="1" id="KW-1185">Reference proteome</keyword>
<sequence>MEKEKEHKSKIYINIDDVKDILDEKDVNSTGVYILDIREGLIQKKLVSPDLQLVDLREFLVAACKKDTLEVVANDDIPQICCHPPEGIEIKKQEKRKRRRRTTSVNVILVKKRKRSTSASVARTKSRRSKRDVVKTNSNINITVGRKTQNYRTNQLIDISKEHFSRRSF</sequence>
<dbReference type="RefSeq" id="XP_055889961.1">
    <property type="nucleotide sequence ID" value="XM_056033986.1"/>
</dbReference>
<accession>A0A9W3ARX0</accession>
<gene>
    <name evidence="2" type="primary">LOC129926988</name>
</gene>